<dbReference type="PANTHER" id="PTHR43857">
    <property type="entry name" value="BLR7761 PROTEIN"/>
    <property type="match status" value="1"/>
</dbReference>
<dbReference type="SUPFAM" id="SSF55298">
    <property type="entry name" value="YjgF-like"/>
    <property type="match status" value="1"/>
</dbReference>
<gene>
    <name evidence="1" type="ORF">KO481_17155</name>
</gene>
<dbReference type="InterPro" id="IPR035959">
    <property type="entry name" value="RutC-like_sf"/>
</dbReference>
<reference evidence="1 2" key="1">
    <citation type="submission" date="2021-06" db="EMBL/GenBank/DDBJ databases">
        <title>Actinomycetes sequencing.</title>
        <authorList>
            <person name="Shan Q."/>
        </authorList>
    </citation>
    <scope>NUCLEOTIDE SEQUENCE [LARGE SCALE GENOMIC DNA]</scope>
    <source>
        <strain evidence="1 2">NEAU-G5</strain>
    </source>
</reference>
<dbReference type="Pfam" id="PF01042">
    <property type="entry name" value="Ribonuc_L-PSP"/>
    <property type="match status" value="1"/>
</dbReference>
<dbReference type="RefSeq" id="WP_215918159.1">
    <property type="nucleotide sequence ID" value="NZ_JAHKNI010000005.1"/>
</dbReference>
<keyword evidence="2" id="KW-1185">Reference proteome</keyword>
<dbReference type="Gene3D" id="3.30.1330.40">
    <property type="entry name" value="RutC-like"/>
    <property type="match status" value="1"/>
</dbReference>
<dbReference type="Proteomes" id="UP000733379">
    <property type="component" value="Unassembled WGS sequence"/>
</dbReference>
<evidence type="ECO:0000313" key="2">
    <source>
        <dbReference type="Proteomes" id="UP000733379"/>
    </source>
</evidence>
<evidence type="ECO:0000313" key="1">
    <source>
        <dbReference type="EMBL" id="MBU3063251.1"/>
    </source>
</evidence>
<sequence>MKIERNPREVHAPVAAYTHQIEVGPGGRWLVLSGQIGMRVDGSVPDSAVEQIAVALENVRHNLSAAGMSVADLVKVTVYLVGEVDNEGRRAAFAEFFGSHSPCMTLMYVSGLASPAFRVEIDAMAWSGDGDKERR</sequence>
<proteinExistence type="predicted"/>
<dbReference type="EMBL" id="JAHKNI010000005">
    <property type="protein sequence ID" value="MBU3063251.1"/>
    <property type="molecule type" value="Genomic_DNA"/>
</dbReference>
<dbReference type="InterPro" id="IPR006175">
    <property type="entry name" value="YjgF/YER057c/UK114"/>
</dbReference>
<dbReference type="CDD" id="cd00448">
    <property type="entry name" value="YjgF_YER057c_UK114_family"/>
    <property type="match status" value="1"/>
</dbReference>
<organism evidence="1 2">
    <name type="scientific">Nocardia albiluteola</name>
    <dbReference type="NCBI Taxonomy" id="2842303"/>
    <lineage>
        <taxon>Bacteria</taxon>
        <taxon>Bacillati</taxon>
        <taxon>Actinomycetota</taxon>
        <taxon>Actinomycetes</taxon>
        <taxon>Mycobacteriales</taxon>
        <taxon>Nocardiaceae</taxon>
        <taxon>Nocardia</taxon>
    </lineage>
</organism>
<protein>
    <submittedName>
        <fullName evidence="1">RidA family protein</fullName>
    </submittedName>
</protein>
<dbReference type="PANTHER" id="PTHR43857:SF1">
    <property type="entry name" value="YJGH FAMILY PROTEIN"/>
    <property type="match status" value="1"/>
</dbReference>
<accession>A0ABS6B1C0</accession>
<comment type="caution">
    <text evidence="1">The sequence shown here is derived from an EMBL/GenBank/DDBJ whole genome shotgun (WGS) entry which is preliminary data.</text>
</comment>
<name>A0ABS6B1C0_9NOCA</name>